<gene>
    <name evidence="3" type="ORF">WOB96_13635</name>
</gene>
<reference evidence="3 4" key="1">
    <citation type="submission" date="2024-04" db="EMBL/GenBank/DDBJ databases">
        <authorList>
            <person name="Abashina T."/>
            <person name="Shaikin A."/>
        </authorList>
    </citation>
    <scope>NUCLEOTIDE SEQUENCE [LARGE SCALE GENOMIC DNA]</scope>
    <source>
        <strain evidence="3 4">AAFK</strain>
    </source>
</reference>
<evidence type="ECO:0000313" key="3">
    <source>
        <dbReference type="EMBL" id="MEK8090794.1"/>
    </source>
</evidence>
<dbReference type="EMBL" id="JBBPCO010000016">
    <property type="protein sequence ID" value="MEK8090794.1"/>
    <property type="molecule type" value="Genomic_DNA"/>
</dbReference>
<protein>
    <recommendedName>
        <fullName evidence="2">Antitoxin</fullName>
    </recommendedName>
</protein>
<sequence>METSIKEAREHFRTMLEQVASGEEVIITRRGKAVARILPPLSGRPAVPDLSAFRESLEIQGESLRTALQRNRAEERY</sequence>
<comment type="similarity">
    <text evidence="1 2">Belongs to the phD/YefM antitoxin family.</text>
</comment>
<keyword evidence="4" id="KW-1185">Reference proteome</keyword>
<dbReference type="Gene3D" id="3.40.1620.10">
    <property type="entry name" value="YefM-like domain"/>
    <property type="match status" value="1"/>
</dbReference>
<dbReference type="InterPro" id="IPR006442">
    <property type="entry name" value="Antitoxin_Phd/YefM"/>
</dbReference>
<evidence type="ECO:0000313" key="4">
    <source>
        <dbReference type="Proteomes" id="UP001446205"/>
    </source>
</evidence>
<dbReference type="SUPFAM" id="SSF143120">
    <property type="entry name" value="YefM-like"/>
    <property type="match status" value="1"/>
</dbReference>
<comment type="function">
    <text evidence="2">Antitoxin component of a type II toxin-antitoxin (TA) system.</text>
</comment>
<dbReference type="NCBIfam" id="TIGR01552">
    <property type="entry name" value="phd_fam"/>
    <property type="match status" value="1"/>
</dbReference>
<accession>A0ABU9DBM7</accession>
<dbReference type="Proteomes" id="UP001446205">
    <property type="component" value="Unassembled WGS sequence"/>
</dbReference>
<proteinExistence type="inferred from homology"/>
<name>A0ABU9DBM7_9PROT</name>
<evidence type="ECO:0000256" key="2">
    <source>
        <dbReference type="RuleBase" id="RU362080"/>
    </source>
</evidence>
<comment type="caution">
    <text evidence="3">The sequence shown here is derived from an EMBL/GenBank/DDBJ whole genome shotgun (WGS) entry which is preliminary data.</text>
</comment>
<dbReference type="RefSeq" id="WP_341371849.1">
    <property type="nucleotide sequence ID" value="NZ_JBBPCO010000016.1"/>
</dbReference>
<dbReference type="InterPro" id="IPR036165">
    <property type="entry name" value="YefM-like_sf"/>
</dbReference>
<organism evidence="3 4">
    <name type="scientific">Thermithiobacillus plumbiphilus</name>
    <dbReference type="NCBI Taxonomy" id="1729899"/>
    <lineage>
        <taxon>Bacteria</taxon>
        <taxon>Pseudomonadati</taxon>
        <taxon>Pseudomonadota</taxon>
        <taxon>Acidithiobacillia</taxon>
        <taxon>Acidithiobacillales</taxon>
        <taxon>Thermithiobacillaceae</taxon>
        <taxon>Thermithiobacillus</taxon>
    </lineage>
</organism>
<dbReference type="Pfam" id="PF02604">
    <property type="entry name" value="PhdYeFM_antitox"/>
    <property type="match status" value="1"/>
</dbReference>
<evidence type="ECO:0000256" key="1">
    <source>
        <dbReference type="ARBA" id="ARBA00009981"/>
    </source>
</evidence>